<dbReference type="Proteomes" id="UP000004671">
    <property type="component" value="Chromosome"/>
</dbReference>
<dbReference type="HOGENOM" id="CLU_129156_1_0_0"/>
<dbReference type="KEGG" id="caby:Cabys_3629"/>
<feature type="coiled-coil region" evidence="1">
    <location>
        <begin position="32"/>
        <end position="81"/>
    </location>
</feature>
<reference evidence="2 5" key="2">
    <citation type="submission" date="2016-11" db="EMBL/GenBank/DDBJ databases">
        <title>Genomic analysis of Caldithrix abyssi and proposal of a novel bacterial phylum Caldithrichaeota.</title>
        <authorList>
            <person name="Kublanov I."/>
            <person name="Sigalova O."/>
            <person name="Gavrilov S."/>
            <person name="Lebedinsky A."/>
            <person name="Ivanova N."/>
            <person name="Daum C."/>
            <person name="Reddy T."/>
            <person name="Klenk H.P."/>
            <person name="Goker M."/>
            <person name="Reva O."/>
            <person name="Miroshnichenko M."/>
            <person name="Kyprides N."/>
            <person name="Woyke T."/>
            <person name="Gelfand M."/>
        </authorList>
    </citation>
    <scope>NUCLEOTIDE SEQUENCE [LARGE SCALE GENOMIC DNA]</scope>
    <source>
        <strain evidence="2 5">LF13</strain>
    </source>
</reference>
<dbReference type="AlphaFoldDB" id="H1XPX0"/>
<dbReference type="GO" id="GO:0003690">
    <property type="term" value="F:double-stranded DNA binding"/>
    <property type="evidence" value="ECO:0007669"/>
    <property type="project" value="InterPro"/>
</dbReference>
<dbReference type="EMBL" id="CM001402">
    <property type="protein sequence ID" value="EHO41096.1"/>
    <property type="molecule type" value="Genomic_DNA"/>
</dbReference>
<dbReference type="PaxDb" id="880073-Calab_1475"/>
<sequence length="177" mass="20498">MARKKVIIKSNLNTWDEVNEALRQIAEKQSYVDQAVAKYNEAEAKRRKALDEVVNPVKNEIAELENEIRLFCEENKDEFEKRKSRELANGVVGFRLGTPKAKSLKGFTWKAVLEIIKRTPFKKQYIRIKEDVNKEQIIQDYTTKKVDAETLRSLGVEVVQDETFWYEVKTASDADAA</sequence>
<evidence type="ECO:0000313" key="5">
    <source>
        <dbReference type="Proteomes" id="UP000183868"/>
    </source>
</evidence>
<organism evidence="3 4">
    <name type="scientific">Caldithrix abyssi DSM 13497</name>
    <dbReference type="NCBI Taxonomy" id="880073"/>
    <lineage>
        <taxon>Bacteria</taxon>
        <taxon>Pseudomonadati</taxon>
        <taxon>Calditrichota</taxon>
        <taxon>Calditrichia</taxon>
        <taxon>Calditrichales</taxon>
        <taxon>Calditrichaceae</taxon>
        <taxon>Caldithrix</taxon>
    </lineage>
</organism>
<protein>
    <submittedName>
        <fullName evidence="3">Mu Gam family protein</fullName>
    </submittedName>
    <submittedName>
        <fullName evidence="2">Mu-like prophage host-nuclease inhibitor protein Gam</fullName>
    </submittedName>
</protein>
<dbReference type="STRING" id="880073.Cabys_3629"/>
<evidence type="ECO:0000313" key="4">
    <source>
        <dbReference type="Proteomes" id="UP000004671"/>
    </source>
</evidence>
<proteinExistence type="predicted"/>
<dbReference type="Gene3D" id="1.20.5.170">
    <property type="match status" value="1"/>
</dbReference>
<keyword evidence="4" id="KW-1185">Reference proteome</keyword>
<dbReference type="OrthoDB" id="1068010at2"/>
<dbReference type="Proteomes" id="UP000183868">
    <property type="component" value="Chromosome"/>
</dbReference>
<dbReference type="EMBL" id="CP018099">
    <property type="protein sequence ID" value="APF20375.1"/>
    <property type="molecule type" value="Genomic_DNA"/>
</dbReference>
<dbReference type="Pfam" id="PF07352">
    <property type="entry name" value="Phage_Mu_Gam"/>
    <property type="match status" value="1"/>
</dbReference>
<dbReference type="eggNOG" id="COG4396">
    <property type="taxonomic scope" value="Bacteria"/>
</dbReference>
<reference evidence="3 4" key="1">
    <citation type="submission" date="2011-09" db="EMBL/GenBank/DDBJ databases">
        <title>The permanent draft genome of Caldithrix abyssi DSM 13497.</title>
        <authorList>
            <consortium name="US DOE Joint Genome Institute (JGI-PGF)"/>
            <person name="Lucas S."/>
            <person name="Han J."/>
            <person name="Lapidus A."/>
            <person name="Bruce D."/>
            <person name="Goodwin L."/>
            <person name="Pitluck S."/>
            <person name="Peters L."/>
            <person name="Kyrpides N."/>
            <person name="Mavromatis K."/>
            <person name="Ivanova N."/>
            <person name="Mikhailova N."/>
            <person name="Chertkov O."/>
            <person name="Detter J.C."/>
            <person name="Tapia R."/>
            <person name="Han C."/>
            <person name="Land M."/>
            <person name="Hauser L."/>
            <person name="Markowitz V."/>
            <person name="Cheng J.-F."/>
            <person name="Hugenholtz P."/>
            <person name="Woyke T."/>
            <person name="Wu D."/>
            <person name="Spring S."/>
            <person name="Brambilla E."/>
            <person name="Klenk H.-P."/>
            <person name="Eisen J.A."/>
        </authorList>
    </citation>
    <scope>NUCLEOTIDE SEQUENCE [LARGE SCALE GENOMIC DNA]</scope>
    <source>
        <strain evidence="3 4">DSM 13497</strain>
    </source>
</reference>
<keyword evidence="1" id="KW-0175">Coiled coil</keyword>
<dbReference type="GO" id="GO:0042262">
    <property type="term" value="P:DNA protection"/>
    <property type="evidence" value="ECO:0007669"/>
    <property type="project" value="InterPro"/>
</dbReference>
<evidence type="ECO:0000313" key="3">
    <source>
        <dbReference type="EMBL" id="EHO41096.1"/>
    </source>
</evidence>
<accession>H1XPX0</accession>
<name>H1XPX0_CALAY</name>
<dbReference type="SUPFAM" id="SSF161266">
    <property type="entry name" value="Gam-like"/>
    <property type="match status" value="1"/>
</dbReference>
<dbReference type="InterPro" id="IPR009951">
    <property type="entry name" value="Host-nuc_inhib_Gam"/>
</dbReference>
<dbReference type="RefSeq" id="WP_006928193.1">
    <property type="nucleotide sequence ID" value="NZ_CM001402.1"/>
</dbReference>
<evidence type="ECO:0000313" key="2">
    <source>
        <dbReference type="EMBL" id="APF20375.1"/>
    </source>
</evidence>
<dbReference type="InParanoid" id="H1XPX0"/>
<evidence type="ECO:0000256" key="1">
    <source>
        <dbReference type="SAM" id="Coils"/>
    </source>
</evidence>
<gene>
    <name evidence="2" type="ORF">Cabys_3629</name>
    <name evidence="3" type="ORF">Calab_1475</name>
</gene>